<gene>
    <name evidence="6" type="ORF">S23_18040</name>
</gene>
<dbReference type="SUPFAM" id="SSF53822">
    <property type="entry name" value="Periplasmic binding protein-like I"/>
    <property type="match status" value="1"/>
</dbReference>
<feature type="domain" description="Leucine-binding protein" evidence="5">
    <location>
        <begin position="34"/>
        <end position="361"/>
    </location>
</feature>
<dbReference type="PROSITE" id="PS51318">
    <property type="entry name" value="TAT"/>
    <property type="match status" value="1"/>
</dbReference>
<dbReference type="AlphaFoldDB" id="A0AAI8MAK6"/>
<evidence type="ECO:0000256" key="1">
    <source>
        <dbReference type="ARBA" id="ARBA00010062"/>
    </source>
</evidence>
<dbReference type="InterPro" id="IPR051010">
    <property type="entry name" value="BCAA_transport"/>
</dbReference>
<keyword evidence="3" id="KW-0813">Transport</keyword>
<evidence type="ECO:0000256" key="4">
    <source>
        <dbReference type="SAM" id="SignalP"/>
    </source>
</evidence>
<proteinExistence type="inferred from homology"/>
<evidence type="ECO:0000313" key="6">
    <source>
        <dbReference type="EMBL" id="BAL75020.1"/>
    </source>
</evidence>
<dbReference type="GO" id="GO:0006865">
    <property type="term" value="P:amino acid transport"/>
    <property type="evidence" value="ECO:0007669"/>
    <property type="project" value="UniProtKB-KW"/>
</dbReference>
<name>A0AAI8MAK6_9BRAD</name>
<dbReference type="CDD" id="cd06340">
    <property type="entry name" value="PBP1_ABC_ligand_binding-like"/>
    <property type="match status" value="1"/>
</dbReference>
<dbReference type="EMBL" id="AP012279">
    <property type="protein sequence ID" value="BAL75020.1"/>
    <property type="molecule type" value="Genomic_DNA"/>
</dbReference>
<dbReference type="Gene3D" id="3.40.50.2300">
    <property type="match status" value="2"/>
</dbReference>
<dbReference type="KEGG" id="brs:S23_18040"/>
<evidence type="ECO:0000256" key="3">
    <source>
        <dbReference type="ARBA" id="ARBA00022970"/>
    </source>
</evidence>
<protein>
    <submittedName>
        <fullName evidence="6">Extracellular ligand-binding receptor</fullName>
    </submittedName>
</protein>
<dbReference type="InterPro" id="IPR006311">
    <property type="entry name" value="TAT_signal"/>
</dbReference>
<dbReference type="Proteomes" id="UP000007886">
    <property type="component" value="Chromosome"/>
</dbReference>
<dbReference type="PANTHER" id="PTHR30483">
    <property type="entry name" value="LEUCINE-SPECIFIC-BINDING PROTEIN"/>
    <property type="match status" value="1"/>
</dbReference>
<feature type="signal peptide" evidence="4">
    <location>
        <begin position="1"/>
        <end position="31"/>
    </location>
</feature>
<dbReference type="InterPro" id="IPR028081">
    <property type="entry name" value="Leu-bd"/>
</dbReference>
<keyword evidence="7" id="KW-1185">Reference proteome</keyword>
<evidence type="ECO:0000313" key="7">
    <source>
        <dbReference type="Proteomes" id="UP000007886"/>
    </source>
</evidence>
<dbReference type="Pfam" id="PF13458">
    <property type="entry name" value="Peripla_BP_6"/>
    <property type="match status" value="1"/>
</dbReference>
<organism evidence="6 7">
    <name type="scientific">Bradyrhizobium cosmicum</name>
    <dbReference type="NCBI Taxonomy" id="1404864"/>
    <lineage>
        <taxon>Bacteria</taxon>
        <taxon>Pseudomonadati</taxon>
        <taxon>Pseudomonadota</taxon>
        <taxon>Alphaproteobacteria</taxon>
        <taxon>Hyphomicrobiales</taxon>
        <taxon>Nitrobacteraceae</taxon>
        <taxon>Bradyrhizobium</taxon>
    </lineage>
</organism>
<dbReference type="PANTHER" id="PTHR30483:SF37">
    <property type="entry name" value="ABC TRANSPORTER SUBSTRATE-BINDING PROTEIN"/>
    <property type="match status" value="1"/>
</dbReference>
<reference evidence="6 7" key="1">
    <citation type="journal article" date="2012" name="Microbes Environ.">
        <title>Complete genome sequence of Bradyrhizobium sp. S23321: insights into symbiosis evolution in soil oligotrophs.</title>
        <authorList>
            <person name="Okubo T."/>
            <person name="Tsukui T."/>
            <person name="Maita H."/>
            <person name="Okamoto S."/>
            <person name="Oshima K."/>
            <person name="Fujisawa T."/>
            <person name="Saito A."/>
            <person name="Futamata H."/>
            <person name="Hattori R."/>
            <person name="Shimomura Y."/>
            <person name="Haruta S."/>
            <person name="Morimoto S."/>
            <person name="Wang Y."/>
            <person name="Sakai Y."/>
            <person name="Hattori M."/>
            <person name="Aizawa S."/>
            <person name="Nagashima K.V.P."/>
            <person name="Masuda S."/>
            <person name="Hattori T."/>
            <person name="Yamashita A."/>
            <person name="Bao Z."/>
            <person name="Hayatsu M."/>
            <person name="Kajiya-Kanegae H."/>
            <person name="Yoshinaga I."/>
            <person name="Sakamoto K."/>
            <person name="Toyota K."/>
            <person name="Nakao M."/>
            <person name="Kohara M."/>
            <person name="Anda M."/>
            <person name="Niwa R."/>
            <person name="Jung-Hwan P."/>
            <person name="Sameshima-Saito R."/>
            <person name="Tokuda S."/>
            <person name="Yamamoto S."/>
            <person name="Yamamoto S."/>
            <person name="Yokoyama T."/>
            <person name="Akutsu T."/>
            <person name="Nakamura Y."/>
            <person name="Nakahira-Yanaka Y."/>
            <person name="Takada Hoshino Y."/>
            <person name="Hirakawa H."/>
            <person name="Mitsui H."/>
            <person name="Terasawa K."/>
            <person name="Itakura M."/>
            <person name="Sato S."/>
            <person name="Ikeda-Ohtsubo W."/>
            <person name="Sakakura N."/>
            <person name="Kaminuma E."/>
            <person name="Minamisawa K."/>
        </authorList>
    </citation>
    <scope>NUCLEOTIDE SEQUENCE [LARGE SCALE GENOMIC DNA]</scope>
    <source>
        <strain evidence="6 7">S23321</strain>
    </source>
</reference>
<feature type="chain" id="PRO_5042566814" evidence="4">
    <location>
        <begin position="32"/>
        <end position="420"/>
    </location>
</feature>
<accession>A0AAI8MAK6</accession>
<evidence type="ECO:0000256" key="2">
    <source>
        <dbReference type="ARBA" id="ARBA00022729"/>
    </source>
</evidence>
<evidence type="ECO:0000259" key="5">
    <source>
        <dbReference type="Pfam" id="PF13458"/>
    </source>
</evidence>
<dbReference type="InterPro" id="IPR028082">
    <property type="entry name" value="Peripla_BP_I"/>
</dbReference>
<keyword evidence="3" id="KW-0029">Amino-acid transport</keyword>
<dbReference type="RefSeq" id="WP_015684352.1">
    <property type="nucleotide sequence ID" value="NC_017082.1"/>
</dbReference>
<keyword evidence="6" id="KW-0675">Receptor</keyword>
<comment type="similarity">
    <text evidence="1">Belongs to the leucine-binding protein family.</text>
</comment>
<sequence>MSKSKHYASRRTVLGLLAAAPAVLSSRVAFAEEPIKIGGIFPLTGGNSVFGNQNFQGVEAAIDLVNDRGGIKGRKIQLFKGDGNSPQAAISETNRLASREGVRIFTGSSTSAVGMVASQEAERNGAFYWEGMAVANNYTERDFKSVFRMGLSAAGLGQPAPLYAAEVIAPMLKIEPKNLKVAVIAEDSAFGVDVSKAAIDQAEKLGIKIGLRELYSAKSTDLSPLVLKLRSLDPDVIIATQFINDAILLQRQMKEMNYGPRAFVGTSAGHSTLSLAEAIGKDVNGIFSSSFPLEANVNSLSAEARADRDEFIKRYEAKYKVAPAVQESLGFVVGIALARDILAKAASDNAADLREASLKADVPVGSYINGWGLKFDDKGQNQRAVGSVIQWQGEKMVSVYPQANKVRDAIMVPLPAWNAR</sequence>
<keyword evidence="2 4" id="KW-0732">Signal</keyword>